<dbReference type="PANTHER" id="PTHR11157:SF140">
    <property type="entry name" value="ELONGATION OF FATTY ACIDS PROTEIN"/>
    <property type="match status" value="1"/>
</dbReference>
<name>U6GS17_EIMAC</name>
<reference evidence="12" key="2">
    <citation type="submission" date="2013-10" db="EMBL/GenBank/DDBJ databases">
        <authorList>
            <person name="Aslett M."/>
        </authorList>
    </citation>
    <scope>NUCLEOTIDE SEQUENCE</scope>
    <source>
        <strain evidence="12">Houghton</strain>
    </source>
</reference>
<keyword evidence="13" id="KW-1185">Reference proteome</keyword>
<feature type="transmembrane region" description="Helical" evidence="10">
    <location>
        <begin position="222"/>
        <end position="243"/>
    </location>
</feature>
<keyword evidence="4 10" id="KW-0812">Transmembrane</keyword>
<evidence type="ECO:0000256" key="2">
    <source>
        <dbReference type="ARBA" id="ARBA00022516"/>
    </source>
</evidence>
<dbReference type="GO" id="GO:0005789">
    <property type="term" value="C:endoplasmic reticulum membrane"/>
    <property type="evidence" value="ECO:0007669"/>
    <property type="project" value="TreeGrafter"/>
</dbReference>
<dbReference type="AlphaFoldDB" id="U6GS17"/>
<keyword evidence="2 10" id="KW-0444">Lipid biosynthesis</keyword>
<evidence type="ECO:0000313" key="13">
    <source>
        <dbReference type="Proteomes" id="UP000018050"/>
    </source>
</evidence>
<dbReference type="GO" id="GO:0034625">
    <property type="term" value="P:fatty acid elongation, monounsaturated fatty acid"/>
    <property type="evidence" value="ECO:0007669"/>
    <property type="project" value="TreeGrafter"/>
</dbReference>
<dbReference type="InterPro" id="IPR030457">
    <property type="entry name" value="ELO_CS"/>
</dbReference>
<evidence type="ECO:0000256" key="1">
    <source>
        <dbReference type="ARBA" id="ARBA00004141"/>
    </source>
</evidence>
<organism evidence="12 13">
    <name type="scientific">Eimeria acervulina</name>
    <name type="common">Coccidian parasite</name>
    <dbReference type="NCBI Taxonomy" id="5801"/>
    <lineage>
        <taxon>Eukaryota</taxon>
        <taxon>Sar</taxon>
        <taxon>Alveolata</taxon>
        <taxon>Apicomplexa</taxon>
        <taxon>Conoidasida</taxon>
        <taxon>Coccidia</taxon>
        <taxon>Eucoccidiorida</taxon>
        <taxon>Eimeriorina</taxon>
        <taxon>Eimeriidae</taxon>
        <taxon>Eimeria</taxon>
    </lineage>
</organism>
<dbReference type="VEuPathDB" id="ToxoDB:EAH_00032210"/>
<evidence type="ECO:0000256" key="9">
    <source>
        <dbReference type="ARBA" id="ARBA00023160"/>
    </source>
</evidence>
<dbReference type="GO" id="GO:0009922">
    <property type="term" value="F:fatty acid elongase activity"/>
    <property type="evidence" value="ECO:0007669"/>
    <property type="project" value="InterPro"/>
</dbReference>
<evidence type="ECO:0000256" key="6">
    <source>
        <dbReference type="ARBA" id="ARBA00022989"/>
    </source>
</evidence>
<dbReference type="Pfam" id="PF01151">
    <property type="entry name" value="ELO"/>
    <property type="match status" value="1"/>
</dbReference>
<dbReference type="OrthoDB" id="434092at2759"/>
<dbReference type="InterPro" id="IPR002076">
    <property type="entry name" value="ELO_fam"/>
</dbReference>
<keyword evidence="7 10" id="KW-0443">Lipid metabolism</keyword>
<evidence type="ECO:0000256" key="4">
    <source>
        <dbReference type="ARBA" id="ARBA00022692"/>
    </source>
</evidence>
<proteinExistence type="inferred from homology"/>
<evidence type="ECO:0000256" key="5">
    <source>
        <dbReference type="ARBA" id="ARBA00022832"/>
    </source>
</evidence>
<dbReference type="GeneID" id="25271291"/>
<feature type="transmembrane region" description="Helical" evidence="10">
    <location>
        <begin position="255"/>
        <end position="278"/>
    </location>
</feature>
<keyword evidence="5 10" id="KW-0276">Fatty acid metabolism</keyword>
<comment type="catalytic activity">
    <reaction evidence="10">
        <text>an acyl-CoA + malonyl-CoA + H(+) = a 3-oxoacyl-CoA + CO2 + CoA</text>
        <dbReference type="Rhea" id="RHEA:50252"/>
        <dbReference type="ChEBI" id="CHEBI:15378"/>
        <dbReference type="ChEBI" id="CHEBI:16526"/>
        <dbReference type="ChEBI" id="CHEBI:57287"/>
        <dbReference type="ChEBI" id="CHEBI:57384"/>
        <dbReference type="ChEBI" id="CHEBI:58342"/>
        <dbReference type="ChEBI" id="CHEBI:90726"/>
    </reaction>
    <physiologicalReaction direction="left-to-right" evidence="10">
        <dbReference type="Rhea" id="RHEA:50253"/>
    </physiologicalReaction>
</comment>
<feature type="transmembrane region" description="Helical" evidence="10">
    <location>
        <begin position="79"/>
        <end position="97"/>
    </location>
</feature>
<dbReference type="OMA" id="DKMVNFF"/>
<feature type="transmembrane region" description="Helical" evidence="10">
    <location>
        <begin position="118"/>
        <end position="143"/>
    </location>
</feature>
<dbReference type="GO" id="GO:0034626">
    <property type="term" value="P:fatty acid elongation, polyunsaturated fatty acid"/>
    <property type="evidence" value="ECO:0007669"/>
    <property type="project" value="TreeGrafter"/>
</dbReference>
<evidence type="ECO:0000256" key="3">
    <source>
        <dbReference type="ARBA" id="ARBA00022679"/>
    </source>
</evidence>
<gene>
    <name evidence="12" type="ORF">EAH_00032210</name>
</gene>
<keyword evidence="9 10" id="KW-0275">Fatty acid biosynthesis</keyword>
<accession>U6GS17</accession>
<dbReference type="GO" id="GO:0019367">
    <property type="term" value="P:fatty acid elongation, saturated fatty acid"/>
    <property type="evidence" value="ECO:0007669"/>
    <property type="project" value="TreeGrafter"/>
</dbReference>
<evidence type="ECO:0000256" key="7">
    <source>
        <dbReference type="ARBA" id="ARBA00023098"/>
    </source>
</evidence>
<dbReference type="GO" id="GO:0042761">
    <property type="term" value="P:very long-chain fatty acid biosynthetic process"/>
    <property type="evidence" value="ECO:0007669"/>
    <property type="project" value="TreeGrafter"/>
</dbReference>
<keyword evidence="3 10" id="KW-0808">Transferase</keyword>
<feature type="transmembrane region" description="Helical" evidence="10">
    <location>
        <begin position="200"/>
        <end position="216"/>
    </location>
</feature>
<keyword evidence="8 10" id="KW-0472">Membrane</keyword>
<dbReference type="PROSITE" id="PS01188">
    <property type="entry name" value="ELO"/>
    <property type="match status" value="1"/>
</dbReference>
<evidence type="ECO:0000256" key="10">
    <source>
        <dbReference type="RuleBase" id="RU361115"/>
    </source>
</evidence>
<feature type="region of interest" description="Disordered" evidence="11">
    <location>
        <begin position="314"/>
        <end position="337"/>
    </location>
</feature>
<comment type="subcellular location">
    <subcellularLocation>
        <location evidence="1">Membrane</location>
        <topology evidence="1">Multi-pass membrane protein</topology>
    </subcellularLocation>
</comment>
<dbReference type="EC" id="2.3.1.-" evidence="10"/>
<protein>
    <recommendedName>
        <fullName evidence="10">Elongation of fatty acids protein</fullName>
        <ecNumber evidence="10">2.3.1.-</ecNumber>
    </recommendedName>
</protein>
<dbReference type="PANTHER" id="PTHR11157">
    <property type="entry name" value="FATTY ACID ACYL TRANSFERASE-RELATED"/>
    <property type="match status" value="1"/>
</dbReference>
<dbReference type="EMBL" id="HG673032">
    <property type="protein sequence ID" value="CDI83011.1"/>
    <property type="molecule type" value="Genomic_DNA"/>
</dbReference>
<dbReference type="Proteomes" id="UP000018050">
    <property type="component" value="Unassembled WGS sequence"/>
</dbReference>
<sequence>MLHTDTWARYLAHDAPWMESARAVLSPLKSSIIHSHPTVTHMFRQVDTAAESILSFYAPDLPASSRQNSGLPLMDGKDVAIVISAYLLLVALSLLVGRGSTTQAVTQKREKPLLEKMGPVFVCQAIYNIAQVILCGFLVARVFDVWRAEEYSFICNRFNVPNTRMAEVTWFFYMLKYVDLLDTVFMIVRGNWRQVSFLHVYHHSSVIYISWVNASVGYDGEIYYVVALNALVHVVMYAYYFMASLNSPLARTIKIFVTQLQMAQFLSMTAHACYHVYFYKSCRYPVRVTIGYFFYVLSLFLLFRNFSKKTYGKKPATAAVGAASSKDGRSNTKAKAA</sequence>
<feature type="transmembrane region" description="Helical" evidence="10">
    <location>
        <begin position="170"/>
        <end position="188"/>
    </location>
</feature>
<evidence type="ECO:0000313" key="12">
    <source>
        <dbReference type="EMBL" id="CDI83011.1"/>
    </source>
</evidence>
<evidence type="ECO:0000256" key="11">
    <source>
        <dbReference type="SAM" id="MobiDB-lite"/>
    </source>
</evidence>
<feature type="transmembrane region" description="Helical" evidence="10">
    <location>
        <begin position="284"/>
        <end position="303"/>
    </location>
</feature>
<dbReference type="GO" id="GO:0030148">
    <property type="term" value="P:sphingolipid biosynthetic process"/>
    <property type="evidence" value="ECO:0007669"/>
    <property type="project" value="TreeGrafter"/>
</dbReference>
<evidence type="ECO:0000256" key="8">
    <source>
        <dbReference type="ARBA" id="ARBA00023136"/>
    </source>
</evidence>
<dbReference type="RefSeq" id="XP_013247789.1">
    <property type="nucleotide sequence ID" value="XM_013392335.1"/>
</dbReference>
<keyword evidence="6 10" id="KW-1133">Transmembrane helix</keyword>
<comment type="similarity">
    <text evidence="10">Belongs to the ELO family.</text>
</comment>
<reference evidence="12" key="1">
    <citation type="submission" date="2013-10" db="EMBL/GenBank/DDBJ databases">
        <title>Genomic analysis of the causative agents of coccidiosis in chickens.</title>
        <authorList>
            <person name="Reid A.J."/>
            <person name="Blake D."/>
            <person name="Billington K."/>
            <person name="Browne H."/>
            <person name="Dunn M."/>
            <person name="Hung S."/>
            <person name="Kawahara F."/>
            <person name="Miranda-Saavedra D."/>
            <person name="Mourier T."/>
            <person name="Nagra H."/>
            <person name="Otto T.D."/>
            <person name="Rawlings N."/>
            <person name="Sanchez A."/>
            <person name="Sanders M."/>
            <person name="Subramaniam C."/>
            <person name="Tay Y."/>
            <person name="Dear P."/>
            <person name="Doerig C."/>
            <person name="Gruber A."/>
            <person name="Parkinson J."/>
            <person name="Shirley M."/>
            <person name="Wan K.L."/>
            <person name="Berriman M."/>
            <person name="Tomley F."/>
            <person name="Pain A."/>
        </authorList>
    </citation>
    <scope>NUCLEOTIDE SEQUENCE</scope>
    <source>
        <strain evidence="12">Houghton</strain>
    </source>
</reference>